<evidence type="ECO:0008006" key="3">
    <source>
        <dbReference type="Google" id="ProtNLM"/>
    </source>
</evidence>
<dbReference type="PANTHER" id="PTHR47537">
    <property type="entry name" value="CUBILIN"/>
    <property type="match status" value="1"/>
</dbReference>
<evidence type="ECO:0000313" key="1">
    <source>
        <dbReference type="EMBL" id="CAD7624437.1"/>
    </source>
</evidence>
<dbReference type="InterPro" id="IPR035914">
    <property type="entry name" value="Sperma_CUB_dom_sf"/>
</dbReference>
<protein>
    <recommendedName>
        <fullName evidence="3">CUB domain-containing protein</fullName>
    </recommendedName>
</protein>
<dbReference type="GO" id="GO:0005886">
    <property type="term" value="C:plasma membrane"/>
    <property type="evidence" value="ECO:0007669"/>
    <property type="project" value="TreeGrafter"/>
</dbReference>
<keyword evidence="2" id="KW-1185">Reference proteome</keyword>
<dbReference type="InterPro" id="IPR053207">
    <property type="entry name" value="Non-NMDA_GluR_Accessory"/>
</dbReference>
<dbReference type="AlphaFoldDB" id="A0A7R9KKF2"/>
<proteinExistence type="predicted"/>
<dbReference type="PANTHER" id="PTHR47537:SF2">
    <property type="entry name" value="CUBILIN"/>
    <property type="match status" value="1"/>
</dbReference>
<organism evidence="1">
    <name type="scientific">Medioppia subpectinata</name>
    <dbReference type="NCBI Taxonomy" id="1979941"/>
    <lineage>
        <taxon>Eukaryota</taxon>
        <taxon>Metazoa</taxon>
        <taxon>Ecdysozoa</taxon>
        <taxon>Arthropoda</taxon>
        <taxon>Chelicerata</taxon>
        <taxon>Arachnida</taxon>
        <taxon>Acari</taxon>
        <taxon>Acariformes</taxon>
        <taxon>Sarcoptiformes</taxon>
        <taxon>Oribatida</taxon>
        <taxon>Brachypylina</taxon>
        <taxon>Oppioidea</taxon>
        <taxon>Oppiidae</taxon>
        <taxon>Medioppia</taxon>
    </lineage>
</organism>
<reference evidence="1" key="1">
    <citation type="submission" date="2020-11" db="EMBL/GenBank/DDBJ databases">
        <authorList>
            <person name="Tran Van P."/>
        </authorList>
    </citation>
    <scope>NUCLEOTIDE SEQUENCE</scope>
</reference>
<dbReference type="Proteomes" id="UP000759131">
    <property type="component" value="Unassembled WGS sequence"/>
</dbReference>
<dbReference type="EMBL" id="CAJPIZ010002323">
    <property type="protein sequence ID" value="CAG2104867.1"/>
    <property type="molecule type" value="Genomic_DNA"/>
</dbReference>
<dbReference type="EMBL" id="OC856898">
    <property type="protein sequence ID" value="CAD7624437.1"/>
    <property type="molecule type" value="Genomic_DNA"/>
</dbReference>
<evidence type="ECO:0000313" key="2">
    <source>
        <dbReference type="Proteomes" id="UP000759131"/>
    </source>
</evidence>
<dbReference type="OrthoDB" id="6369184at2759"/>
<dbReference type="SUPFAM" id="SSF49854">
    <property type="entry name" value="Spermadhesin, CUB domain"/>
    <property type="match status" value="1"/>
</dbReference>
<gene>
    <name evidence="1" type="ORF">OSB1V03_LOCUS4882</name>
</gene>
<sequence length="105" mass="11785">MHFGISTGKQDSQSVCGFVFNSTERTNGSFTSPNYPVIIESLSPPVPFVTDRPLQRPKPSLIGLYPRDTECHYFFYGNASQKVYITFAYFDVEGVTPISNYSQSL</sequence>
<accession>A0A7R9KKF2</accession>
<name>A0A7R9KKF2_9ACAR</name>
<dbReference type="Gene3D" id="2.60.120.290">
    <property type="entry name" value="Spermadhesin, CUB domain"/>
    <property type="match status" value="1"/>
</dbReference>